<evidence type="ECO:0000259" key="1">
    <source>
        <dbReference type="Pfam" id="PF13116"/>
    </source>
</evidence>
<dbReference type="InterPro" id="IPR025263">
    <property type="entry name" value="YhdP_central"/>
</dbReference>
<gene>
    <name evidence="2" type="ORF">NNL22_10600</name>
</gene>
<dbReference type="InterPro" id="IPR011836">
    <property type="entry name" value="YhdP"/>
</dbReference>
<dbReference type="RefSeq" id="WP_251809635.1">
    <property type="nucleotide sequence ID" value="NZ_CP101527.1"/>
</dbReference>
<dbReference type="NCBIfam" id="TIGR02099">
    <property type="entry name" value="YhdP family protein"/>
    <property type="match status" value="1"/>
</dbReference>
<dbReference type="PANTHER" id="PTHR38690:SF1">
    <property type="entry name" value="PROTEASE"/>
    <property type="match status" value="1"/>
</dbReference>
<sequence>MYPLIVRLTRLVWMTALCFLVLVATYMAAGRQFFPFVASYQTDLEHLLTEQLSVPVSIGSIEGSWRWLDPVLIVSDIQFKTPGELDNQVDDDSESDLSDPSDALSPLRIGSFYIHLSVIQSLLHGKLQFQSIEANGITLPLSQNSEGEWEIPGFPESHSSEESDLARVLSVLEQPSLFISDIQVDLLSAEGSISSWTVPSAIMTYDGRAFSASGEVLDTESKRPFIRFSAKGAGWVLSNEFTGKLFLDWASGPLLNQYLSAYQWQGAHLEEIDASGRLWLDFLEGEVLSLQGELDAETIQWKSEKGLVAPLKNIKADVFWSQLDGSSILSIYNLSMEWQNYRWSPAGYSMHFSDERISASGQHINLSMLTEILLESAILPLPGQQELEAYRPGGSLTNFELNIPLKNRPLSGSDEPMPLFQLEANIDNVSAKAVGGAPGATGMTGYLILDDRHGEVLVDSDDFTLSFPNLFLDGWSFEKSQVIVSWNIAESGDIDVFSSGINLYLTDQSLVFGEFSLLLSDTEEDILALKVGLNDLDAVRTHQLVPYYLVDEGIYHWLKSSIKGGLVESGLYVGYGSIEDEAAEHSFTSSMVFNTSGARLLFDSGWPELEGLSSKIFLQNGYLNIDAPEVSFRGSPLTGTQVELESGRETAESWLKVTTHTQPTDSDLHYWLYDSPVKDHIREVTEQLKVQGEFNVNVELGVPLHNMDLGVAYDLAINISSADVKHLPTNLVFEKVSGSAHLSSRSGLNAEGVNLGVLGHPAELNIASKVLPEGTSTNLVLSGEMSLDALFDGFSLPKDLPVTGESEYTASLMLSSEAGKQALFTFTSPLSGVAITLPKPLGKKSEDTAPLSVKMEVGHDALSLDAEVGDIASIKAFFEDDQLNKGGVRIGKGEVNRLADSGFMISGDLEYLTVAPWVDYLAANAGGNSDITLKKLALKVDQLNVYDQLFQSVNLVIEPDKDEWTVALKGDDVEGIVYLPSDNHKPNIVVKSIQLSTPNTDSKAKDLSPFDIPEMTLLVDDLVVDNVGYGQWSADLVRKDNGIVAKDIKGELAGTHFQGRLSWMKDVYGTSTSILTATVDGGDLAAISGALNKAESLTSESFSSEISMVWTGAPTDFELADLSGRIAIMLENGTLLDAQSATEAFKVFGILNAEAITRRLTLDFSDLYQKGLGYDRIEGVARMDKGTLTLEKPLALQGPSSAYKFTGTADLKDETLDMEMVVVLPLTKNLPLAALFLGAPQIGGAVWVIDKLLGEPLSKLTSATYEMKGSWDNPEIKLKNVFDRSDEYKGMSPSQRKREE</sequence>
<evidence type="ECO:0000313" key="2">
    <source>
        <dbReference type="EMBL" id="UZW73494.1"/>
    </source>
</evidence>
<name>A0A9E8HFI2_9ALTE</name>
<proteinExistence type="predicted"/>
<dbReference type="Proteomes" id="UP001164472">
    <property type="component" value="Chromosome"/>
</dbReference>
<accession>A0A9E8HFI2</accession>
<dbReference type="KEGG" id="asem:NNL22_10600"/>
<reference evidence="2" key="1">
    <citation type="submission" date="2022-07" db="EMBL/GenBank/DDBJ databases">
        <title>Alkalimarinus sp. nov., isolated from gut of a Alitta virens.</title>
        <authorList>
            <person name="Yang A.I."/>
            <person name="Shin N.-R."/>
        </authorList>
    </citation>
    <scope>NUCLEOTIDE SEQUENCE</scope>
    <source>
        <strain evidence="2">FA028</strain>
    </source>
</reference>
<feature type="domain" description="YhdP central" evidence="1">
    <location>
        <begin position="5"/>
        <end position="1276"/>
    </location>
</feature>
<evidence type="ECO:0000313" key="3">
    <source>
        <dbReference type="Proteomes" id="UP001164472"/>
    </source>
</evidence>
<dbReference type="EMBL" id="CP101527">
    <property type="protein sequence ID" value="UZW73494.1"/>
    <property type="molecule type" value="Genomic_DNA"/>
</dbReference>
<organism evidence="2 3">
    <name type="scientific">Alkalimarinus sediminis</name>
    <dbReference type="NCBI Taxonomy" id="1632866"/>
    <lineage>
        <taxon>Bacteria</taxon>
        <taxon>Pseudomonadati</taxon>
        <taxon>Pseudomonadota</taxon>
        <taxon>Gammaproteobacteria</taxon>
        <taxon>Alteromonadales</taxon>
        <taxon>Alteromonadaceae</taxon>
        <taxon>Alkalimarinus</taxon>
    </lineage>
</organism>
<dbReference type="Pfam" id="PF13116">
    <property type="entry name" value="YhdP"/>
    <property type="match status" value="1"/>
</dbReference>
<keyword evidence="3" id="KW-1185">Reference proteome</keyword>
<dbReference type="PANTHER" id="PTHR38690">
    <property type="entry name" value="PROTEASE-RELATED"/>
    <property type="match status" value="1"/>
</dbReference>
<protein>
    <submittedName>
        <fullName evidence="2">TIGR02099 family protein</fullName>
    </submittedName>
</protein>